<name>A0A8J4USL1_CLAMG</name>
<dbReference type="Proteomes" id="UP000727407">
    <property type="component" value="Unassembled WGS sequence"/>
</dbReference>
<organism evidence="1 2">
    <name type="scientific">Clarias magur</name>
    <name type="common">Asian catfish</name>
    <name type="synonym">Macropteronotus magur</name>
    <dbReference type="NCBI Taxonomy" id="1594786"/>
    <lineage>
        <taxon>Eukaryota</taxon>
        <taxon>Metazoa</taxon>
        <taxon>Chordata</taxon>
        <taxon>Craniata</taxon>
        <taxon>Vertebrata</taxon>
        <taxon>Euteleostomi</taxon>
        <taxon>Actinopterygii</taxon>
        <taxon>Neopterygii</taxon>
        <taxon>Teleostei</taxon>
        <taxon>Ostariophysi</taxon>
        <taxon>Siluriformes</taxon>
        <taxon>Clariidae</taxon>
        <taxon>Clarias</taxon>
    </lineage>
</organism>
<sequence>MDFQFTTTGSQVPGAHRCASGVKTSASVLIPQNKGDIILARLEVHTQATSLDLDTMFSRIMALKGTPTISKPE</sequence>
<protein>
    <submittedName>
        <fullName evidence="1">Uncharacterized protein</fullName>
    </submittedName>
</protein>
<gene>
    <name evidence="1" type="ORF">DAT39_005604</name>
</gene>
<dbReference type="AlphaFoldDB" id="A0A8J4USL1"/>
<evidence type="ECO:0000313" key="2">
    <source>
        <dbReference type="Proteomes" id="UP000727407"/>
    </source>
</evidence>
<dbReference type="EMBL" id="QNUK01000053">
    <property type="protein sequence ID" value="KAF5904702.1"/>
    <property type="molecule type" value="Genomic_DNA"/>
</dbReference>
<accession>A0A8J4USL1</accession>
<evidence type="ECO:0000313" key="1">
    <source>
        <dbReference type="EMBL" id="KAF5904702.1"/>
    </source>
</evidence>
<comment type="caution">
    <text evidence="1">The sequence shown here is derived from an EMBL/GenBank/DDBJ whole genome shotgun (WGS) entry which is preliminary data.</text>
</comment>
<keyword evidence="2" id="KW-1185">Reference proteome</keyword>
<proteinExistence type="predicted"/>
<reference evidence="1" key="1">
    <citation type="submission" date="2020-07" db="EMBL/GenBank/DDBJ databases">
        <title>Clarias magur genome sequencing, assembly and annotation.</title>
        <authorList>
            <person name="Kushwaha B."/>
            <person name="Kumar R."/>
            <person name="Das P."/>
            <person name="Joshi C.G."/>
            <person name="Kumar D."/>
            <person name="Nagpure N.S."/>
            <person name="Pandey M."/>
            <person name="Agarwal S."/>
            <person name="Srivastava S."/>
            <person name="Singh M."/>
            <person name="Sahoo L."/>
            <person name="Jayasankar P."/>
            <person name="Meher P.K."/>
            <person name="Koringa P.G."/>
            <person name="Iquebal M.A."/>
            <person name="Das S.P."/>
            <person name="Bit A."/>
            <person name="Patnaik S."/>
            <person name="Patel N."/>
            <person name="Shah T.M."/>
            <person name="Hinsu A."/>
            <person name="Jena J.K."/>
        </authorList>
    </citation>
    <scope>NUCLEOTIDE SEQUENCE</scope>
    <source>
        <strain evidence="1">CIFAMagur01</strain>
        <tissue evidence="1">Testis</tissue>
    </source>
</reference>